<dbReference type="EMBL" id="JAUSRB010000004">
    <property type="protein sequence ID" value="MDP9870416.1"/>
    <property type="molecule type" value="Genomic_DNA"/>
</dbReference>
<organism evidence="1 2">
    <name type="scientific">Streptosporangium brasiliense</name>
    <dbReference type="NCBI Taxonomy" id="47480"/>
    <lineage>
        <taxon>Bacteria</taxon>
        <taxon>Bacillati</taxon>
        <taxon>Actinomycetota</taxon>
        <taxon>Actinomycetes</taxon>
        <taxon>Streptosporangiales</taxon>
        <taxon>Streptosporangiaceae</taxon>
        <taxon>Streptosporangium</taxon>
    </lineage>
</organism>
<dbReference type="Proteomes" id="UP001230426">
    <property type="component" value="Unassembled WGS sequence"/>
</dbReference>
<evidence type="ECO:0000313" key="1">
    <source>
        <dbReference type="EMBL" id="MDP9870416.1"/>
    </source>
</evidence>
<comment type="caution">
    <text evidence="1">The sequence shown here is derived from an EMBL/GenBank/DDBJ whole genome shotgun (WGS) entry which is preliminary data.</text>
</comment>
<proteinExistence type="predicted"/>
<keyword evidence="2" id="KW-1185">Reference proteome</keyword>
<name>A0ABT9RM92_9ACTN</name>
<evidence type="ECO:0000313" key="2">
    <source>
        <dbReference type="Proteomes" id="UP001230426"/>
    </source>
</evidence>
<sequence length="77" mass="9075">MGLVKTPNLPKEIYFIKGGRRDRPYAQRGHVKLALNGRYSHERQRIRIYQAFGNVNGEIVWHDVTREFVTETGEFAW</sequence>
<accession>A0ABT9RM92</accession>
<dbReference type="RefSeq" id="WP_306876326.1">
    <property type="nucleotide sequence ID" value="NZ_JAUSRB010000004.1"/>
</dbReference>
<protein>
    <submittedName>
        <fullName evidence="1">Uncharacterized protein</fullName>
    </submittedName>
</protein>
<reference evidence="1 2" key="1">
    <citation type="submission" date="2023-07" db="EMBL/GenBank/DDBJ databases">
        <title>Sequencing the genomes of 1000 actinobacteria strains.</title>
        <authorList>
            <person name="Klenk H.-P."/>
        </authorList>
    </citation>
    <scope>NUCLEOTIDE SEQUENCE [LARGE SCALE GENOMIC DNA]</scope>
    <source>
        <strain evidence="1 2">DSM 44109</strain>
    </source>
</reference>
<gene>
    <name evidence="1" type="ORF">J2S55_009754</name>
</gene>